<evidence type="ECO:0000256" key="6">
    <source>
        <dbReference type="ARBA" id="ARBA00023157"/>
    </source>
</evidence>
<keyword evidence="2" id="KW-0540">Nuclease</keyword>
<evidence type="ECO:0000256" key="8">
    <source>
        <dbReference type="SAM" id="SignalP"/>
    </source>
</evidence>
<organism evidence="9 10">
    <name type="scientific">Apiospora aurea</name>
    <dbReference type="NCBI Taxonomy" id="335848"/>
    <lineage>
        <taxon>Eukaryota</taxon>
        <taxon>Fungi</taxon>
        <taxon>Dikarya</taxon>
        <taxon>Ascomycota</taxon>
        <taxon>Pezizomycotina</taxon>
        <taxon>Sordariomycetes</taxon>
        <taxon>Xylariomycetidae</taxon>
        <taxon>Amphisphaeriales</taxon>
        <taxon>Apiosporaceae</taxon>
        <taxon>Apiospora</taxon>
    </lineage>
</organism>
<keyword evidence="6" id="KW-1015">Disulfide bond</keyword>
<sequence length="280" mass="30594">MRPSAAATGLLVALPAAHCWGSLGHITIAYIATNFVQDDTATYFKELLRNDTVDYLAGQFTKDFHFIDAKDAPPTNCHVDLDRDCKKDGCVVSSLDNYTRQLLDSELVPWRRSQAAKFVIHFVGDISQPLHAENVAQGGNGLHVRWEGADLNLHHHRRADAGGIHRKPYPAAHAWAANLTAAIRHGKYSEQSTTWADGMSLDDPIQTAMAWARESNAIVCSTVLPDGPSAIVGQELAGGYFERAAPVVELQVARAGYRLAQWLDLIVERIHAQGPAGVEL</sequence>
<evidence type="ECO:0000256" key="3">
    <source>
        <dbReference type="ARBA" id="ARBA00022723"/>
    </source>
</evidence>
<proteinExistence type="inferred from homology"/>
<reference evidence="9 10" key="1">
    <citation type="submission" date="2023-01" db="EMBL/GenBank/DDBJ databases">
        <title>Analysis of 21 Apiospora genomes using comparative genomics revels a genus with tremendous synthesis potential of carbohydrate active enzymes and secondary metabolites.</title>
        <authorList>
            <person name="Sorensen T."/>
        </authorList>
    </citation>
    <scope>NUCLEOTIDE SEQUENCE [LARGE SCALE GENOMIC DNA]</scope>
    <source>
        <strain evidence="9 10">CBS 24483</strain>
    </source>
</reference>
<name>A0ABR1QQF0_9PEZI</name>
<dbReference type="EMBL" id="JAQQWE010000002">
    <property type="protein sequence ID" value="KAK7962179.1"/>
    <property type="molecule type" value="Genomic_DNA"/>
</dbReference>
<dbReference type="Pfam" id="PF02265">
    <property type="entry name" value="S1-P1_nuclease"/>
    <property type="match status" value="1"/>
</dbReference>
<keyword evidence="4" id="KW-0255">Endonuclease</keyword>
<keyword evidence="10" id="KW-1185">Reference proteome</keyword>
<keyword evidence="8" id="KW-0732">Signal</keyword>
<evidence type="ECO:0000256" key="1">
    <source>
        <dbReference type="ARBA" id="ARBA00009547"/>
    </source>
</evidence>
<keyword evidence="7" id="KW-0325">Glycoprotein</keyword>
<dbReference type="InterPro" id="IPR008947">
    <property type="entry name" value="PLipase_C/P1_nuclease_dom_sf"/>
</dbReference>
<evidence type="ECO:0000313" key="9">
    <source>
        <dbReference type="EMBL" id="KAK7962179.1"/>
    </source>
</evidence>
<dbReference type="SUPFAM" id="SSF48537">
    <property type="entry name" value="Phospholipase C/P1 nuclease"/>
    <property type="match status" value="1"/>
</dbReference>
<keyword evidence="3" id="KW-0479">Metal-binding</keyword>
<accession>A0ABR1QQF0</accession>
<keyword evidence="5" id="KW-0378">Hydrolase</keyword>
<evidence type="ECO:0000256" key="4">
    <source>
        <dbReference type="ARBA" id="ARBA00022759"/>
    </source>
</evidence>
<dbReference type="CDD" id="cd11010">
    <property type="entry name" value="S1-P1_nuclease"/>
    <property type="match status" value="1"/>
</dbReference>
<comment type="similarity">
    <text evidence="1">Belongs to the nuclease type I family.</text>
</comment>
<dbReference type="GeneID" id="92072288"/>
<dbReference type="PANTHER" id="PTHR33146:SF26">
    <property type="entry name" value="ENDONUCLEASE 4"/>
    <property type="match status" value="1"/>
</dbReference>
<dbReference type="InterPro" id="IPR003154">
    <property type="entry name" value="S1/P1nuclease"/>
</dbReference>
<dbReference type="PANTHER" id="PTHR33146">
    <property type="entry name" value="ENDONUCLEASE 4"/>
    <property type="match status" value="1"/>
</dbReference>
<dbReference type="Gene3D" id="1.10.575.10">
    <property type="entry name" value="P1 Nuclease"/>
    <property type="match status" value="1"/>
</dbReference>
<feature type="signal peptide" evidence="8">
    <location>
        <begin position="1"/>
        <end position="21"/>
    </location>
</feature>
<evidence type="ECO:0000313" key="10">
    <source>
        <dbReference type="Proteomes" id="UP001391051"/>
    </source>
</evidence>
<feature type="chain" id="PRO_5045832370" evidence="8">
    <location>
        <begin position="22"/>
        <end position="280"/>
    </location>
</feature>
<protein>
    <submittedName>
        <fullName evidence="9">Nuclease PA3</fullName>
    </submittedName>
</protein>
<dbReference type="RefSeq" id="XP_066704290.1">
    <property type="nucleotide sequence ID" value="XM_066839226.1"/>
</dbReference>
<evidence type="ECO:0000256" key="5">
    <source>
        <dbReference type="ARBA" id="ARBA00022801"/>
    </source>
</evidence>
<evidence type="ECO:0000256" key="7">
    <source>
        <dbReference type="ARBA" id="ARBA00023180"/>
    </source>
</evidence>
<dbReference type="Proteomes" id="UP001391051">
    <property type="component" value="Unassembled WGS sequence"/>
</dbReference>
<comment type="caution">
    <text evidence="9">The sequence shown here is derived from an EMBL/GenBank/DDBJ whole genome shotgun (WGS) entry which is preliminary data.</text>
</comment>
<gene>
    <name evidence="9" type="ORF">PG986_003004</name>
</gene>
<evidence type="ECO:0000256" key="2">
    <source>
        <dbReference type="ARBA" id="ARBA00022722"/>
    </source>
</evidence>